<feature type="domain" description="Uracil-DNA glycosylase-like" evidence="1">
    <location>
        <begin position="8"/>
        <end position="163"/>
    </location>
</feature>
<dbReference type="RefSeq" id="WP_102248362.1">
    <property type="nucleotide sequence ID" value="NZ_CP025682.1"/>
</dbReference>
<evidence type="ECO:0000313" key="2">
    <source>
        <dbReference type="EMBL" id="AUN96323.1"/>
    </source>
</evidence>
<dbReference type="SMART" id="SM00987">
    <property type="entry name" value="UreE_C"/>
    <property type="match status" value="1"/>
</dbReference>
<dbReference type="AlphaFoldDB" id="A0A2I6SAP3"/>
<dbReference type="SMART" id="SM00986">
    <property type="entry name" value="UDG"/>
    <property type="match status" value="1"/>
</dbReference>
<dbReference type="CDD" id="cd10032">
    <property type="entry name" value="UDG-F6_HDG"/>
    <property type="match status" value="1"/>
</dbReference>
<dbReference type="Gene3D" id="3.40.470.10">
    <property type="entry name" value="Uracil-DNA glycosylase-like domain"/>
    <property type="match status" value="1"/>
</dbReference>
<evidence type="ECO:0000313" key="3">
    <source>
        <dbReference type="Proteomes" id="UP000242205"/>
    </source>
</evidence>
<dbReference type="KEGG" id="atw:C0099_03325"/>
<keyword evidence="3" id="KW-1185">Reference proteome</keyword>
<dbReference type="SUPFAM" id="SSF52141">
    <property type="entry name" value="Uracil-DNA glycosylase-like"/>
    <property type="match status" value="1"/>
</dbReference>
<dbReference type="InterPro" id="IPR005122">
    <property type="entry name" value="Uracil-DNA_glycosylase-like"/>
</dbReference>
<dbReference type="InterPro" id="IPR036895">
    <property type="entry name" value="Uracil-DNA_glycosylase-like_sf"/>
</dbReference>
<name>A0A2I6SAP3_9RHOO</name>
<dbReference type="Proteomes" id="UP000242205">
    <property type="component" value="Chromosome"/>
</dbReference>
<evidence type="ECO:0000259" key="1">
    <source>
        <dbReference type="SMART" id="SM00986"/>
    </source>
</evidence>
<dbReference type="NCBIfam" id="TIGR04274">
    <property type="entry name" value="hypoxanDNAglyco"/>
    <property type="match status" value="1"/>
</dbReference>
<dbReference type="InterPro" id="IPR026353">
    <property type="entry name" value="Hypoxan-DNA_Glyclase"/>
</dbReference>
<dbReference type="Pfam" id="PF03167">
    <property type="entry name" value="UDG"/>
    <property type="match status" value="1"/>
</dbReference>
<dbReference type="OrthoDB" id="9799921at2"/>
<accession>A0A2I6SAP3</accession>
<proteinExistence type="predicted"/>
<dbReference type="EMBL" id="CP025682">
    <property type="protein sequence ID" value="AUN96323.1"/>
    <property type="molecule type" value="Genomic_DNA"/>
</dbReference>
<organism evidence="2 3">
    <name type="scientific">Pseudazoarcus pumilus</name>
    <dbReference type="NCBI Taxonomy" id="2067960"/>
    <lineage>
        <taxon>Bacteria</taxon>
        <taxon>Pseudomonadati</taxon>
        <taxon>Pseudomonadota</taxon>
        <taxon>Betaproteobacteria</taxon>
        <taxon>Rhodocyclales</taxon>
        <taxon>Zoogloeaceae</taxon>
        <taxon>Pseudazoarcus</taxon>
    </lineage>
</organism>
<reference evidence="2 3" key="1">
    <citation type="submission" date="2018-01" db="EMBL/GenBank/DDBJ databases">
        <authorList>
            <person name="Fu G.-Y."/>
        </authorList>
    </citation>
    <scope>NUCLEOTIDE SEQUENCE [LARGE SCALE GENOMIC DNA]</scope>
    <source>
        <strain evidence="2 3">SY39</strain>
    </source>
</reference>
<gene>
    <name evidence="2" type="ORF">C0099_03325</name>
</gene>
<sequence>MLRLQAFPPLVAPGAHTLILGSMPGSASLAAHAYYAHPRNAFWPIVGELLGFTADAPYAERVRALTAAGYALWDVLGACRREGSLDSAIDPASLEVNDFATFLTQHPGIERIFFNGGFAERSFRRHALPLPGRTPALTRLPSTSPANASLTLDDKRAAWRAILR</sequence>
<protein>
    <submittedName>
        <fullName evidence="2">DNA-deoxyinosine glycosylase</fullName>
    </submittedName>
</protein>